<evidence type="ECO:0000313" key="3">
    <source>
        <dbReference type="Proteomes" id="UP000024533"/>
    </source>
</evidence>
<dbReference type="InterPro" id="IPR022185">
    <property type="entry name" value="DUF3712"/>
</dbReference>
<dbReference type="Proteomes" id="UP000024533">
    <property type="component" value="Unassembled WGS sequence"/>
</dbReference>
<proteinExistence type="predicted"/>
<gene>
    <name evidence="2" type="ORF">H109_06703</name>
</gene>
<dbReference type="AlphaFoldDB" id="A0A059J0F2"/>
<keyword evidence="1" id="KW-1133">Transmembrane helix</keyword>
<feature type="transmembrane region" description="Helical" evidence="1">
    <location>
        <begin position="29"/>
        <end position="53"/>
    </location>
</feature>
<keyword evidence="1" id="KW-0812">Transmembrane</keyword>
<accession>A0A059J0F2</accession>
<dbReference type="PANTHER" id="PTHR35895">
    <property type="entry name" value="CHROMOSOME 16, WHOLE GENOME SHOTGUN SEQUENCE"/>
    <property type="match status" value="1"/>
</dbReference>
<evidence type="ECO:0000313" key="2">
    <source>
        <dbReference type="EMBL" id="KDB21361.1"/>
    </source>
</evidence>
<keyword evidence="3" id="KW-1185">Reference proteome</keyword>
<dbReference type="OMA" id="AYPKIAQ"/>
<keyword evidence="1" id="KW-0472">Membrane</keyword>
<dbReference type="EMBL" id="AOKY01000505">
    <property type="protein sequence ID" value="KDB21361.1"/>
    <property type="molecule type" value="Genomic_DNA"/>
</dbReference>
<protein>
    <submittedName>
        <fullName evidence="2">Uncharacterized protein</fullName>
    </submittedName>
</protein>
<dbReference type="InterPro" id="IPR046368">
    <property type="entry name" value="Tag1"/>
</dbReference>
<dbReference type="OrthoDB" id="10039566at2759"/>
<evidence type="ECO:0000256" key="1">
    <source>
        <dbReference type="SAM" id="Phobius"/>
    </source>
</evidence>
<dbReference type="STRING" id="1215338.A0A059J0F2"/>
<name>A0A059J0F2_TRIIM</name>
<dbReference type="PANTHER" id="PTHR35895:SF1">
    <property type="entry name" value="LIPID-BINDING SERUM GLYCOPROTEIN C-TERMINAL DOMAIN-CONTAINING PROTEIN"/>
    <property type="match status" value="1"/>
</dbReference>
<reference evidence="2 3" key="1">
    <citation type="submission" date="2014-02" db="EMBL/GenBank/DDBJ databases">
        <title>The Genome Sequence of Trichophyton interdigitale MR816.</title>
        <authorList>
            <consortium name="The Broad Institute Genomics Platform"/>
            <person name="Cuomo C.A."/>
            <person name="White T.C."/>
            <person name="Graser Y."/>
            <person name="Martinez-Rossi N."/>
            <person name="Heitman J."/>
            <person name="Young S.K."/>
            <person name="Zeng Q."/>
            <person name="Gargeya S."/>
            <person name="Abouelleil A."/>
            <person name="Alvarado L."/>
            <person name="Chapman S.B."/>
            <person name="Gainer-Dewar J."/>
            <person name="Goldberg J."/>
            <person name="Griggs A."/>
            <person name="Gujja S."/>
            <person name="Hansen M."/>
            <person name="Howarth C."/>
            <person name="Imamovic A."/>
            <person name="Larimer J."/>
            <person name="Martinez D."/>
            <person name="Murphy C."/>
            <person name="Pearson M.D."/>
            <person name="Persinoti G."/>
            <person name="Poon T."/>
            <person name="Priest M."/>
            <person name="Roberts A.D."/>
            <person name="Saif S."/>
            <person name="Shea T.D."/>
            <person name="Sykes S.N."/>
            <person name="Wortman J."/>
            <person name="Nusbaum C."/>
            <person name="Birren B."/>
        </authorList>
    </citation>
    <scope>NUCLEOTIDE SEQUENCE [LARGE SCALE GENOMIC DNA]</scope>
    <source>
        <strain evidence="2 3">MR816</strain>
    </source>
</reference>
<organism evidence="2 3">
    <name type="scientific">Trichophyton interdigitale (strain MR816)</name>
    <dbReference type="NCBI Taxonomy" id="1215338"/>
    <lineage>
        <taxon>Eukaryota</taxon>
        <taxon>Fungi</taxon>
        <taxon>Dikarya</taxon>
        <taxon>Ascomycota</taxon>
        <taxon>Pezizomycotina</taxon>
        <taxon>Eurotiomycetes</taxon>
        <taxon>Eurotiomycetidae</taxon>
        <taxon>Onygenales</taxon>
        <taxon>Arthrodermataceae</taxon>
        <taxon>Trichophyton</taxon>
    </lineage>
</organism>
<dbReference type="HOGENOM" id="CLU_035244_1_0_1"/>
<dbReference type="GO" id="GO:0000329">
    <property type="term" value="C:fungal-type vacuole membrane"/>
    <property type="evidence" value="ECO:0007669"/>
    <property type="project" value="InterPro"/>
</dbReference>
<dbReference type="Pfam" id="PF12505">
    <property type="entry name" value="DUF3712"/>
    <property type="match status" value="1"/>
</dbReference>
<comment type="caution">
    <text evidence="2">The sequence shown here is derived from an EMBL/GenBank/DDBJ whole genome shotgun (WGS) entry which is preliminary data.</text>
</comment>
<sequence length="327" mass="35573">MTGKHNIETIDTVPKGSLGSRIGAFCRRFWWLLAIIFAIVVLVIVLPVIFVAYPKLAQEDVSASTLTIADMQTTNPRPDALHVKVTQVIGSKSKYHPTLDPFDAKVYLEGEQESFMTLHTPQVKAEDGVKAVVDQDVKIENSDGFSAFSKAIMLSKEVKLKIIGTTKLKLGGLQKTDVDYDKTTTLKGMNHLEGFNITDIKIGNIPNTEYNMKGNAFIPNPSVLTLDMGNLTLNLAVDGHPIGYSVLHDVIIKPGDNNLPMFAKADLAYVLKQTGKESKYSNGIVPVSILGNSSVAHGKELPYYTKALSANTLMVDFNVPAILGGGR</sequence>